<dbReference type="Proteomes" id="UP000217935">
    <property type="component" value="Chromosome"/>
</dbReference>
<gene>
    <name evidence="1" type="ORF">CEW89_19065</name>
</gene>
<evidence type="ECO:0000313" key="2">
    <source>
        <dbReference type="Proteomes" id="UP000217935"/>
    </source>
</evidence>
<reference evidence="1 2" key="1">
    <citation type="submission" date="2017-06" db="EMBL/GenBank/DDBJ databases">
        <title>Celeribacter sp. TSPH2 complete genome sequence.</title>
        <authorList>
            <person name="Woo J.-H."/>
            <person name="Kim H.-S."/>
        </authorList>
    </citation>
    <scope>NUCLEOTIDE SEQUENCE [LARGE SCALE GENOMIC DNA]</scope>
    <source>
        <strain evidence="1 2">TSPH2</strain>
    </source>
</reference>
<protein>
    <submittedName>
        <fullName evidence="1">Uncharacterized protein</fullName>
    </submittedName>
</protein>
<proteinExistence type="predicted"/>
<sequence length="126" mass="14301">MTKIWVGYSESLGFRDLIITYIDPYFGPVEEEDDEPVGLLELEFGASPNGPGSFEVYEKTSENENLFGLDLVLARFPFEEVPVGLHTINWSKAKTVFFIMNDKEPKRATDGSVSITDVLNVKFEWE</sequence>
<name>A0A291GHL6_9RHOB</name>
<dbReference type="AlphaFoldDB" id="A0A291GHL6"/>
<evidence type="ECO:0000313" key="1">
    <source>
        <dbReference type="EMBL" id="ATG49494.1"/>
    </source>
</evidence>
<dbReference type="RefSeq" id="WP_096806980.1">
    <property type="nucleotide sequence ID" value="NZ_CP022196.1"/>
</dbReference>
<dbReference type="KEGG" id="ceh:CEW89_19065"/>
<dbReference type="OrthoDB" id="7858187at2"/>
<organism evidence="1 2">
    <name type="scientific">Celeribacter ethanolicus</name>
    <dbReference type="NCBI Taxonomy" id="1758178"/>
    <lineage>
        <taxon>Bacteria</taxon>
        <taxon>Pseudomonadati</taxon>
        <taxon>Pseudomonadota</taxon>
        <taxon>Alphaproteobacteria</taxon>
        <taxon>Rhodobacterales</taxon>
        <taxon>Roseobacteraceae</taxon>
        <taxon>Celeribacter</taxon>
    </lineage>
</organism>
<keyword evidence="2" id="KW-1185">Reference proteome</keyword>
<dbReference type="EMBL" id="CP022196">
    <property type="protein sequence ID" value="ATG49494.1"/>
    <property type="molecule type" value="Genomic_DNA"/>
</dbReference>
<accession>A0A291GHL6</accession>